<dbReference type="EMBL" id="CP046234">
    <property type="protein sequence ID" value="WFD46968.1"/>
    <property type="molecule type" value="Genomic_DNA"/>
</dbReference>
<evidence type="ECO:0000256" key="1">
    <source>
        <dbReference type="SAM" id="MobiDB-lite"/>
    </source>
</evidence>
<protein>
    <recommendedName>
        <fullName evidence="5">Alpha-1,3-mannosyltransferase CMT1</fullName>
    </recommendedName>
</protein>
<keyword evidence="4" id="KW-1185">Reference proteome</keyword>
<dbReference type="PANTHER" id="PTHR34144">
    <property type="entry name" value="CHROMOSOME 8, WHOLE GENOME SHOTGUN SEQUENCE"/>
    <property type="match status" value="1"/>
</dbReference>
<dbReference type="Pfam" id="PF11735">
    <property type="entry name" value="CAP59_mtransfer"/>
    <property type="match status" value="1"/>
</dbReference>
<dbReference type="InterPro" id="IPR021047">
    <property type="entry name" value="Mannosyltransferase_CMT1"/>
</dbReference>
<evidence type="ECO:0008006" key="5">
    <source>
        <dbReference type="Google" id="ProtNLM"/>
    </source>
</evidence>
<feature type="compositionally biased region" description="Low complexity" evidence="1">
    <location>
        <begin position="463"/>
        <end position="501"/>
    </location>
</feature>
<evidence type="ECO:0000313" key="4">
    <source>
        <dbReference type="Proteomes" id="UP000818624"/>
    </source>
</evidence>
<dbReference type="Proteomes" id="UP000818624">
    <property type="component" value="Chromosome 1"/>
</dbReference>
<evidence type="ECO:0000313" key="3">
    <source>
        <dbReference type="EMBL" id="WFD46968.1"/>
    </source>
</evidence>
<feature type="transmembrane region" description="Helical" evidence="2">
    <location>
        <begin position="56"/>
        <end position="76"/>
    </location>
</feature>
<proteinExistence type="predicted"/>
<feature type="compositionally biased region" description="Low complexity" evidence="1">
    <location>
        <begin position="412"/>
        <end position="432"/>
    </location>
</feature>
<gene>
    <name evidence="3" type="ORF">GLX27_001612</name>
</gene>
<keyword evidence="2" id="KW-1133">Transmembrane helix</keyword>
<keyword evidence="2" id="KW-0812">Transmembrane</keyword>
<feature type="compositionally biased region" description="Basic residues" evidence="1">
    <location>
        <begin position="377"/>
        <end position="395"/>
    </location>
</feature>
<reference evidence="3 4" key="1">
    <citation type="journal article" date="2020" name="Elife">
        <title>Loss of centromere function drives karyotype evolution in closely related Malassezia species.</title>
        <authorList>
            <person name="Sankaranarayanan S.R."/>
            <person name="Ianiri G."/>
            <person name="Coelho M.A."/>
            <person name="Reza M.H."/>
            <person name="Thimmappa B.C."/>
            <person name="Ganguly P."/>
            <person name="Vadnala R.N."/>
            <person name="Sun S."/>
            <person name="Siddharthan R."/>
            <person name="Tellgren-Roth C."/>
            <person name="Dawson T.L."/>
            <person name="Heitman J."/>
            <person name="Sanyal K."/>
        </authorList>
    </citation>
    <scope>NUCLEOTIDE SEQUENCE [LARGE SCALE GENOMIC DNA]</scope>
    <source>
        <strain evidence="3">CBS14141</strain>
    </source>
</reference>
<evidence type="ECO:0000256" key="2">
    <source>
        <dbReference type="SAM" id="Phobius"/>
    </source>
</evidence>
<name>A0ABY8ERH6_MALFU</name>
<dbReference type="PANTHER" id="PTHR34144:SF7">
    <property type="entry name" value="EXPORT PROTEIN (CAP59), PUTATIVE (AFU_ORTHOLOGUE AFUA_7G05020)-RELATED"/>
    <property type="match status" value="1"/>
</dbReference>
<feature type="transmembrane region" description="Helical" evidence="2">
    <location>
        <begin position="116"/>
        <end position="138"/>
    </location>
</feature>
<feature type="transmembrane region" description="Helical" evidence="2">
    <location>
        <begin position="82"/>
        <end position="104"/>
    </location>
</feature>
<feature type="region of interest" description="Disordered" evidence="1">
    <location>
        <begin position="373"/>
        <end position="501"/>
    </location>
</feature>
<sequence length="501" mass="55548">MKAQSPALGEAYELEPEMGDCETEAFLDGDDGAHFPHFRRGKRSVRAAVADFVRSPYGAIFFVSVAVVVVLSIYFYVPSTLFVYLVCMLFAFPLVLAVDVARVLHHRRLPPTLGAWLRLALCALATAYTATCVVGVVLDTPYADPRAPPARAAHRDYNPQNQTFYIASNLFNSERILPRYSEALLQFIEDVGPRNVYVSIYENDSQDRTPELLHALDAELDRRGVRRRIKTVTKRKGFKNLKRIRRLAYLRNEAMDPLWVELGGRLDGRAFERVVFLNDILFDTEALHTLLGTHGGVFDQACAIDYYAIGLYDTYVFLLTQLGDARRQRRPRTHALALLCAPRRPGARRPRRGRAGERVLERARRIRRALVPAAGRGARRGAGRHAGHAGRRAAHRGAAAAQRDARRRRGAGEAPAALPRGRAVPRVRVPADVARHAPPRTPRAPPDLREPPRGGRYVRPRLTQRTTAATTTCTTTSSTGASRTPGTSSGSTGSRRACLAP</sequence>
<organism evidence="3 4">
    <name type="scientific">Malassezia furfur</name>
    <name type="common">Pityriasis versicolor infection agent</name>
    <name type="synonym">Pityrosporum furfur</name>
    <dbReference type="NCBI Taxonomy" id="55194"/>
    <lineage>
        <taxon>Eukaryota</taxon>
        <taxon>Fungi</taxon>
        <taxon>Dikarya</taxon>
        <taxon>Basidiomycota</taxon>
        <taxon>Ustilaginomycotina</taxon>
        <taxon>Malasseziomycetes</taxon>
        <taxon>Malasseziales</taxon>
        <taxon>Malasseziaceae</taxon>
        <taxon>Malassezia</taxon>
    </lineage>
</organism>
<accession>A0ABY8ERH6</accession>
<keyword evidence="2" id="KW-0472">Membrane</keyword>